<dbReference type="OrthoDB" id="9760715at2"/>
<dbReference type="CDD" id="cd18793">
    <property type="entry name" value="SF2_C_SNF"/>
    <property type="match status" value="1"/>
</dbReference>
<proteinExistence type="predicted"/>
<dbReference type="PROSITE" id="PS51192">
    <property type="entry name" value="HELICASE_ATP_BIND_1"/>
    <property type="match status" value="1"/>
</dbReference>
<evidence type="ECO:0000313" key="5">
    <source>
        <dbReference type="Proteomes" id="UP000032360"/>
    </source>
</evidence>
<dbReference type="Gene3D" id="3.40.50.10810">
    <property type="entry name" value="Tandem AAA-ATPase domain"/>
    <property type="match status" value="1"/>
</dbReference>
<evidence type="ECO:0000256" key="1">
    <source>
        <dbReference type="ARBA" id="ARBA00022801"/>
    </source>
</evidence>
<dbReference type="Pfam" id="PF00271">
    <property type="entry name" value="Helicase_C"/>
    <property type="match status" value="1"/>
</dbReference>
<dbReference type="InterPro" id="IPR049730">
    <property type="entry name" value="SNF2/RAD54-like_C"/>
</dbReference>
<evidence type="ECO:0000259" key="3">
    <source>
        <dbReference type="PROSITE" id="PS51194"/>
    </source>
</evidence>
<dbReference type="EC" id="3.6.4.-" evidence="4"/>
<keyword evidence="5" id="KW-1185">Reference proteome</keyword>
<feature type="domain" description="Helicase C-terminal" evidence="3">
    <location>
        <begin position="312"/>
        <end position="469"/>
    </location>
</feature>
<dbReference type="PROSITE" id="PS51194">
    <property type="entry name" value="HELICASE_CTER"/>
    <property type="match status" value="1"/>
</dbReference>
<dbReference type="InterPro" id="IPR027417">
    <property type="entry name" value="P-loop_NTPase"/>
</dbReference>
<dbReference type="SMART" id="SM00487">
    <property type="entry name" value="DEXDc"/>
    <property type="match status" value="1"/>
</dbReference>
<dbReference type="STRING" id="1280514.AXFE_14940"/>
<gene>
    <name evidence="4" type="primary">rapA2</name>
    <name evidence="4" type="ORF">AXFE_14940</name>
</gene>
<dbReference type="GO" id="GO:0016787">
    <property type="term" value="F:hydrolase activity"/>
    <property type="evidence" value="ECO:0007669"/>
    <property type="project" value="UniProtKB-KW"/>
</dbReference>
<feature type="domain" description="Helicase ATP-binding" evidence="2">
    <location>
        <begin position="63"/>
        <end position="224"/>
    </location>
</feature>
<dbReference type="AlphaFoldDB" id="A0A0D8HIB4"/>
<dbReference type="RefSeq" id="WP_052605233.1">
    <property type="nucleotide sequence ID" value="NZ_JXYS01000034.1"/>
</dbReference>
<protein>
    <submittedName>
        <fullName evidence="4">RNA polymerase-associated protein RapA</fullName>
        <ecNumber evidence="4">3.6.4.-</ecNumber>
    </submittedName>
</protein>
<dbReference type="InterPro" id="IPR038718">
    <property type="entry name" value="SNF2-like_sf"/>
</dbReference>
<dbReference type="Gene3D" id="3.40.50.300">
    <property type="entry name" value="P-loop containing nucleotide triphosphate hydrolases"/>
    <property type="match status" value="1"/>
</dbReference>
<evidence type="ECO:0000259" key="2">
    <source>
        <dbReference type="PROSITE" id="PS51192"/>
    </source>
</evidence>
<dbReference type="InterPro" id="IPR001650">
    <property type="entry name" value="Helicase_C-like"/>
</dbReference>
<organism evidence="4 5">
    <name type="scientific">Acidithrix ferrooxidans</name>
    <dbReference type="NCBI Taxonomy" id="1280514"/>
    <lineage>
        <taxon>Bacteria</taxon>
        <taxon>Bacillati</taxon>
        <taxon>Actinomycetota</taxon>
        <taxon>Acidimicrobiia</taxon>
        <taxon>Acidimicrobiales</taxon>
        <taxon>Acidimicrobiaceae</taxon>
        <taxon>Acidithrix</taxon>
    </lineage>
</organism>
<dbReference type="InterPro" id="IPR014001">
    <property type="entry name" value="Helicase_ATP-bd"/>
</dbReference>
<dbReference type="GO" id="GO:0005524">
    <property type="term" value="F:ATP binding"/>
    <property type="evidence" value="ECO:0007669"/>
    <property type="project" value="InterPro"/>
</dbReference>
<evidence type="ECO:0000313" key="4">
    <source>
        <dbReference type="EMBL" id="KJF17594.1"/>
    </source>
</evidence>
<dbReference type="EMBL" id="JXYS01000034">
    <property type="protein sequence ID" value="KJF17594.1"/>
    <property type="molecule type" value="Genomic_DNA"/>
</dbReference>
<dbReference type="SMART" id="SM00490">
    <property type="entry name" value="HELICc"/>
    <property type="match status" value="1"/>
</dbReference>
<keyword evidence="1 4" id="KW-0378">Hydrolase</keyword>
<dbReference type="Pfam" id="PF00176">
    <property type="entry name" value="SNF2-rel_dom"/>
    <property type="match status" value="1"/>
</dbReference>
<sequence length="469" mass="53715">MNHFELALEEECESLKRHIHGERSHLPQRDFARPSLYSADVRSEIDGNNSGMIPLYNFQREGVEWLSNNTRILLADDMGLGKTVQVLSAIERMIGDRRINRVLIIVPRTLIGNWLDIASRFTPSLCVSACIAPEKSIDYVWHAAYIHNHVTVTSYEVAQYFSKAASKRFDLLVADEAHRIKNPATKRTKAIGEFETQRMWLLTGTPLERHPEDYINLMVLLDQNKFSKRDLNRGLPTLRNRAAPYILRRNKAEVLSQLPPLTERSEILELSEAQRKSYELVIRRMNNRNHLADFNELRSVCDFDPVTKESSKIDRTFDIINNAITDNESVVIFSFWRGLLKLANDLVNEKFNDIPKYLLTAETSSAKRQELAAQFGNSGGIFLASGKIGSEGLTLTRANHAIFLNQWWNPSQNHQAADRIRRIGQDKPTFVYKFTCRNTIEEAIKEIHARKDYSSKILVEALSETISTS</sequence>
<name>A0A0D8HIB4_9ACTN</name>
<comment type="caution">
    <text evidence="4">The sequence shown here is derived from an EMBL/GenBank/DDBJ whole genome shotgun (WGS) entry which is preliminary data.</text>
</comment>
<dbReference type="InterPro" id="IPR000330">
    <property type="entry name" value="SNF2_N"/>
</dbReference>
<accession>A0A0D8HIB4</accession>
<dbReference type="PANTHER" id="PTHR10799">
    <property type="entry name" value="SNF2/RAD54 HELICASE FAMILY"/>
    <property type="match status" value="1"/>
</dbReference>
<dbReference type="SUPFAM" id="SSF52540">
    <property type="entry name" value="P-loop containing nucleoside triphosphate hydrolases"/>
    <property type="match status" value="2"/>
</dbReference>
<reference evidence="4 5" key="1">
    <citation type="submission" date="2015-01" db="EMBL/GenBank/DDBJ databases">
        <title>Draft genome of the acidophilic iron oxidizer Acidithrix ferrooxidans strain Py-F3.</title>
        <authorList>
            <person name="Poehlein A."/>
            <person name="Eisen S."/>
            <person name="Schloemann M."/>
            <person name="Johnson B.D."/>
            <person name="Daniel R."/>
            <person name="Muehling M."/>
        </authorList>
    </citation>
    <scope>NUCLEOTIDE SEQUENCE [LARGE SCALE GENOMIC DNA]</scope>
    <source>
        <strain evidence="4 5">Py-F3</strain>
    </source>
</reference>
<dbReference type="Proteomes" id="UP000032360">
    <property type="component" value="Unassembled WGS sequence"/>
</dbReference>